<dbReference type="EMBL" id="JAPDHF010000002">
    <property type="protein sequence ID" value="KAJ4022659.1"/>
    <property type="molecule type" value="Genomic_DNA"/>
</dbReference>
<gene>
    <name evidence="2" type="primary">SIT4_1</name>
    <name evidence="2" type="ORF">NW766_001703</name>
</gene>
<feature type="compositionally biased region" description="Acidic residues" evidence="1">
    <location>
        <begin position="147"/>
        <end position="156"/>
    </location>
</feature>
<proteinExistence type="predicted"/>
<feature type="compositionally biased region" description="Acidic residues" evidence="1">
    <location>
        <begin position="79"/>
        <end position="90"/>
    </location>
</feature>
<sequence length="156" mass="17338">MDPPSIPPPPPPPPPLNIPPSRARLQLAARLAMHQKKEQESTSDDEENPTDPFADTEEDFDDEPQDRGAWWRDVKGGESDDEEEFGDFEMPETSKDTGGKEDEKGGEGDGVVRPQPRSLWPFGLSKAETDKAEAVEVKEAKRRTSIEDPDDDEVVV</sequence>
<dbReference type="AlphaFoldDB" id="A0A9W8PYR3"/>
<evidence type="ECO:0000313" key="2">
    <source>
        <dbReference type="EMBL" id="KAJ4022659.1"/>
    </source>
</evidence>
<feature type="compositionally biased region" description="Basic and acidic residues" evidence="1">
    <location>
        <begin position="127"/>
        <end position="146"/>
    </location>
</feature>
<feature type="compositionally biased region" description="Pro residues" evidence="1">
    <location>
        <begin position="1"/>
        <end position="18"/>
    </location>
</feature>
<dbReference type="Proteomes" id="UP001152130">
    <property type="component" value="Unassembled WGS sequence"/>
</dbReference>
<feature type="compositionally biased region" description="Low complexity" evidence="1">
    <location>
        <begin position="19"/>
        <end position="32"/>
    </location>
</feature>
<evidence type="ECO:0000313" key="3">
    <source>
        <dbReference type="Proteomes" id="UP001152130"/>
    </source>
</evidence>
<accession>A0A9W8PYR3</accession>
<protein>
    <submittedName>
        <fullName evidence="2">Sporulation-induced protein</fullName>
    </submittedName>
</protein>
<keyword evidence="3" id="KW-1185">Reference proteome</keyword>
<feature type="compositionally biased region" description="Basic and acidic residues" evidence="1">
    <location>
        <begin position="65"/>
        <end position="78"/>
    </location>
</feature>
<feature type="region of interest" description="Disordered" evidence="1">
    <location>
        <begin position="1"/>
        <end position="156"/>
    </location>
</feature>
<feature type="compositionally biased region" description="Basic and acidic residues" evidence="1">
    <location>
        <begin position="92"/>
        <end position="107"/>
    </location>
</feature>
<dbReference type="OrthoDB" id="5242320at2759"/>
<comment type="caution">
    <text evidence="2">The sequence shown here is derived from an EMBL/GenBank/DDBJ whole genome shotgun (WGS) entry which is preliminary data.</text>
</comment>
<evidence type="ECO:0000256" key="1">
    <source>
        <dbReference type="SAM" id="MobiDB-lite"/>
    </source>
</evidence>
<name>A0A9W8PYR3_9HYPO</name>
<feature type="compositionally biased region" description="Acidic residues" evidence="1">
    <location>
        <begin position="41"/>
        <end position="64"/>
    </location>
</feature>
<reference evidence="2" key="1">
    <citation type="submission" date="2022-10" db="EMBL/GenBank/DDBJ databases">
        <title>Fusarium specimens isolated from Avocado Roots.</title>
        <authorList>
            <person name="Stajich J."/>
            <person name="Roper C."/>
            <person name="Heimlech-Rivalta G."/>
        </authorList>
    </citation>
    <scope>NUCLEOTIDE SEQUENCE</scope>
    <source>
        <strain evidence="2">CF00143</strain>
    </source>
</reference>
<organism evidence="2 3">
    <name type="scientific">Fusarium irregulare</name>
    <dbReference type="NCBI Taxonomy" id="2494466"/>
    <lineage>
        <taxon>Eukaryota</taxon>
        <taxon>Fungi</taxon>
        <taxon>Dikarya</taxon>
        <taxon>Ascomycota</taxon>
        <taxon>Pezizomycotina</taxon>
        <taxon>Sordariomycetes</taxon>
        <taxon>Hypocreomycetidae</taxon>
        <taxon>Hypocreales</taxon>
        <taxon>Nectriaceae</taxon>
        <taxon>Fusarium</taxon>
        <taxon>Fusarium incarnatum-equiseti species complex</taxon>
    </lineage>
</organism>